<sequence>MMSKHLRITLVKSLIGVAEKQRRIVVGLGLRHTNHSVERLDTPEIRGMVNKIPYLLRWEELS</sequence>
<feature type="domain" description="Large ribosomal subunit protein uL30-like ferredoxin-like fold" evidence="6">
    <location>
        <begin position="6"/>
        <end position="55"/>
    </location>
</feature>
<evidence type="ECO:0000256" key="3">
    <source>
        <dbReference type="ARBA" id="ARBA00022980"/>
    </source>
</evidence>
<dbReference type="InterPro" id="IPR016082">
    <property type="entry name" value="Ribosomal_uL30_ferredoxin-like"/>
</dbReference>
<organism evidence="7">
    <name type="scientific">Acidithiobacillus ferrivorans</name>
    <dbReference type="NCBI Taxonomy" id="160808"/>
    <lineage>
        <taxon>Bacteria</taxon>
        <taxon>Pseudomonadati</taxon>
        <taxon>Pseudomonadota</taxon>
        <taxon>Acidithiobacillia</taxon>
        <taxon>Acidithiobacillales</taxon>
        <taxon>Acidithiobacillaceae</taxon>
        <taxon>Acidithiobacillus</taxon>
    </lineage>
</organism>
<dbReference type="CDD" id="cd01658">
    <property type="entry name" value="Ribosomal_L30"/>
    <property type="match status" value="1"/>
</dbReference>
<reference evidence="7" key="1">
    <citation type="submission" date="2014-03" db="EMBL/GenBank/DDBJ databases">
        <authorList>
            <person name="Genoscope - CEA"/>
        </authorList>
    </citation>
    <scope>NUCLEOTIDE SEQUENCE [LARGE SCALE GENOMIC DNA]</scope>
    <source>
        <strain evidence="7">CF27</strain>
    </source>
</reference>
<evidence type="ECO:0000259" key="6">
    <source>
        <dbReference type="Pfam" id="PF00327"/>
    </source>
</evidence>
<evidence type="ECO:0000313" key="7">
    <source>
        <dbReference type="EMBL" id="CDQ10726.1"/>
    </source>
</evidence>
<dbReference type="PANTHER" id="PTHR15892">
    <property type="entry name" value="MITOCHONDRIAL RIBOSOMAL PROTEIN L30"/>
    <property type="match status" value="1"/>
</dbReference>
<reference evidence="7" key="2">
    <citation type="submission" date="2014-07" db="EMBL/GenBank/DDBJ databases">
        <title>Initial genome analysis of the psychrotolerant acidophile Acidithiobacillus ferrivorans CF27: insights into iron and sulfur oxidation pathways and into biofilm formation.</title>
        <authorList>
            <person name="Talla E."/>
            <person name="Hedrich S."/>
            <person name="Mangenot S."/>
            <person name="Ji B."/>
            <person name="Johnson D.B."/>
            <person name="Barbe V."/>
            <person name="Bonnefoy V."/>
        </authorList>
    </citation>
    <scope>NUCLEOTIDE SEQUENCE [LARGE SCALE GENOMIC DNA]</scope>
    <source>
        <strain evidence="7">CF27</strain>
    </source>
</reference>
<dbReference type="GO" id="GO:0003735">
    <property type="term" value="F:structural constituent of ribosome"/>
    <property type="evidence" value="ECO:0007669"/>
    <property type="project" value="InterPro"/>
</dbReference>
<gene>
    <name evidence="5 7" type="primary">rpmD</name>
    <name evidence="8" type="ORF">AFERRI_20655</name>
    <name evidence="7" type="ORF">AFERRI_420024</name>
</gene>
<keyword evidence="4 5" id="KW-0687">Ribonucleoprotein</keyword>
<dbReference type="Proteomes" id="UP000193925">
    <property type="component" value="Chromosome AFERRI"/>
</dbReference>
<evidence type="ECO:0000256" key="2">
    <source>
        <dbReference type="ARBA" id="ARBA00011838"/>
    </source>
</evidence>
<dbReference type="PIRSF" id="PIRSF002211">
    <property type="entry name" value="Ribosomal_L30_bac-type"/>
    <property type="match status" value="1"/>
</dbReference>
<dbReference type="GO" id="GO:0006412">
    <property type="term" value="P:translation"/>
    <property type="evidence" value="ECO:0007669"/>
    <property type="project" value="UniProtKB-UniRule"/>
</dbReference>
<dbReference type="PANTHER" id="PTHR15892:SF2">
    <property type="entry name" value="LARGE RIBOSOMAL SUBUNIT PROTEIN UL30M"/>
    <property type="match status" value="1"/>
</dbReference>
<keyword evidence="3 5" id="KW-0689">Ribosomal protein</keyword>
<protein>
    <recommendedName>
        <fullName evidence="5">Large ribosomal subunit protein uL30</fullName>
    </recommendedName>
</protein>
<comment type="similarity">
    <text evidence="1 5">Belongs to the universal ribosomal protein uL30 family.</text>
</comment>
<accession>A0A060UQZ3</accession>
<evidence type="ECO:0000256" key="5">
    <source>
        <dbReference type="HAMAP-Rule" id="MF_01371"/>
    </source>
</evidence>
<dbReference type="HAMAP" id="MF_01371_B">
    <property type="entry name" value="Ribosomal_uL30_B"/>
    <property type="match status" value="1"/>
</dbReference>
<evidence type="ECO:0000256" key="1">
    <source>
        <dbReference type="ARBA" id="ARBA00007594"/>
    </source>
</evidence>
<dbReference type="EMBL" id="LT841305">
    <property type="protein sequence ID" value="SMH65866.1"/>
    <property type="molecule type" value="Genomic_DNA"/>
</dbReference>
<dbReference type="NCBIfam" id="TIGR01308">
    <property type="entry name" value="rpmD_bact"/>
    <property type="match status" value="1"/>
</dbReference>
<dbReference type="Gene3D" id="3.30.1390.20">
    <property type="entry name" value="Ribosomal protein L30, ferredoxin-like fold domain"/>
    <property type="match status" value="1"/>
</dbReference>
<dbReference type="Pfam" id="PF00327">
    <property type="entry name" value="Ribosomal_L30"/>
    <property type="match status" value="1"/>
</dbReference>
<dbReference type="InterPro" id="IPR036919">
    <property type="entry name" value="Ribo_uL30_ferredoxin-like_sf"/>
</dbReference>
<reference evidence="8 9" key="3">
    <citation type="submission" date="2017-03" db="EMBL/GenBank/DDBJ databases">
        <authorList>
            <person name="Regsiter A."/>
            <person name="William W."/>
        </authorList>
    </citation>
    <scope>NUCLEOTIDE SEQUENCE [LARGE SCALE GENOMIC DNA]</scope>
    <source>
        <strain evidence="8">PRJEB5721</strain>
    </source>
</reference>
<dbReference type="EMBL" id="CCCS020000037">
    <property type="protein sequence ID" value="CDQ10726.1"/>
    <property type="molecule type" value="Genomic_DNA"/>
</dbReference>
<evidence type="ECO:0000313" key="8">
    <source>
        <dbReference type="EMBL" id="SMH65866.1"/>
    </source>
</evidence>
<dbReference type="AlphaFoldDB" id="A0A060UQZ3"/>
<name>A0A060UQZ3_9PROT</name>
<proteinExistence type="inferred from homology"/>
<dbReference type="InterPro" id="IPR005996">
    <property type="entry name" value="Ribosomal_uL30_bac-type"/>
</dbReference>
<comment type="subunit">
    <text evidence="2 5">Part of the 50S ribosomal subunit.</text>
</comment>
<dbReference type="GO" id="GO:0022625">
    <property type="term" value="C:cytosolic large ribosomal subunit"/>
    <property type="evidence" value="ECO:0007669"/>
    <property type="project" value="TreeGrafter"/>
</dbReference>
<keyword evidence="9" id="KW-1185">Reference proteome</keyword>
<evidence type="ECO:0000256" key="4">
    <source>
        <dbReference type="ARBA" id="ARBA00023274"/>
    </source>
</evidence>
<evidence type="ECO:0000313" key="9">
    <source>
        <dbReference type="Proteomes" id="UP000193925"/>
    </source>
</evidence>
<dbReference type="SUPFAM" id="SSF55129">
    <property type="entry name" value="Ribosomal protein L30p/L7e"/>
    <property type="match status" value="1"/>
</dbReference>